<feature type="compositionally biased region" description="Basic and acidic residues" evidence="1">
    <location>
        <begin position="221"/>
        <end position="241"/>
    </location>
</feature>
<gene>
    <name evidence="2" type="ORF">RHAB21_01297</name>
</gene>
<protein>
    <submittedName>
        <fullName evidence="2">Malate synthase G</fullName>
    </submittedName>
</protein>
<name>A0ABM8PF54_9HYPH</name>
<organism evidence="2 3">
    <name type="scientific">Pseudorhizobium halotolerans</name>
    <dbReference type="NCBI Taxonomy" id="1233081"/>
    <lineage>
        <taxon>Bacteria</taxon>
        <taxon>Pseudomonadati</taxon>
        <taxon>Pseudomonadota</taxon>
        <taxon>Alphaproteobacteria</taxon>
        <taxon>Hyphomicrobiales</taxon>
        <taxon>Rhizobiaceae</taxon>
        <taxon>Rhizobium/Agrobacterium group</taxon>
        <taxon>Pseudorhizobium</taxon>
    </lineage>
</organism>
<reference evidence="2 3" key="1">
    <citation type="submission" date="2020-11" db="EMBL/GenBank/DDBJ databases">
        <authorList>
            <person name="Lassalle F."/>
        </authorList>
    </citation>
    <scope>NUCLEOTIDE SEQUENCE [LARGE SCALE GENOMIC DNA]</scope>
    <source>
        <strain evidence="2 3">AB21</strain>
    </source>
</reference>
<feature type="region of interest" description="Disordered" evidence="1">
    <location>
        <begin position="217"/>
        <end position="247"/>
    </location>
</feature>
<dbReference type="Proteomes" id="UP000601041">
    <property type="component" value="Unassembled WGS sequence"/>
</dbReference>
<feature type="compositionally biased region" description="Basic and acidic residues" evidence="1">
    <location>
        <begin position="88"/>
        <end position="102"/>
    </location>
</feature>
<evidence type="ECO:0000313" key="3">
    <source>
        <dbReference type="Proteomes" id="UP000601041"/>
    </source>
</evidence>
<sequence length="285" mass="31833">MKDRIELGGLQVGRRLYSNGALQVDRRLYHFVNKRAMRHRRQTRGFLGRLRQARPRSRAEAYEAWNADTGPECGLRGHAQGHMGHAGPDGRHAGAEDRSSEGWREHRLGSVAHRRHAARHALSQGRRESAESAEVALEGEAGRHPVDPGCHPAQLVAGGHPARTRQQRAGHSRLCRALGRPGRRLLQGARHQQIRPDGGPRDAVHLAQHMANWLRRHRQRSAGDGDAEAHGRRRGSPERLRLNRRPMAPDFDQSIALLAAVDLVIKGRAQRSGIPSRFCMRAGWS</sequence>
<proteinExistence type="predicted"/>
<accession>A0ABM8PF54</accession>
<keyword evidence="3" id="KW-1185">Reference proteome</keyword>
<feature type="region of interest" description="Disordered" evidence="1">
    <location>
        <begin position="114"/>
        <end position="133"/>
    </location>
</feature>
<feature type="region of interest" description="Disordered" evidence="1">
    <location>
        <begin position="79"/>
        <end position="102"/>
    </location>
</feature>
<evidence type="ECO:0000313" key="2">
    <source>
        <dbReference type="EMBL" id="CAD7026442.1"/>
    </source>
</evidence>
<evidence type="ECO:0000256" key="1">
    <source>
        <dbReference type="SAM" id="MobiDB-lite"/>
    </source>
</evidence>
<dbReference type="EMBL" id="CABFWE030000002">
    <property type="protein sequence ID" value="CAD7026442.1"/>
    <property type="molecule type" value="Genomic_DNA"/>
</dbReference>
<comment type="caution">
    <text evidence="2">The sequence shown here is derived from an EMBL/GenBank/DDBJ whole genome shotgun (WGS) entry which is preliminary data.</text>
</comment>